<dbReference type="Gramene" id="KGN47070">
    <property type="protein sequence ID" value="KGN47070"/>
    <property type="gene ID" value="Csa_6G184210"/>
</dbReference>
<protein>
    <submittedName>
        <fullName evidence="2">Uncharacterized protein</fullName>
    </submittedName>
</protein>
<reference evidence="2 3" key="2">
    <citation type="journal article" date="2009" name="PLoS ONE">
        <title>An integrated genetic and cytogenetic map of the cucumber genome.</title>
        <authorList>
            <person name="Ren Y."/>
            <person name="Zhang Z."/>
            <person name="Liu J."/>
            <person name="Staub J.E."/>
            <person name="Han Y."/>
            <person name="Cheng Z."/>
            <person name="Li X."/>
            <person name="Lu J."/>
            <person name="Miao H."/>
            <person name="Kang H."/>
            <person name="Xie B."/>
            <person name="Gu X."/>
            <person name="Wang X."/>
            <person name="Du Y."/>
            <person name="Jin W."/>
            <person name="Huang S."/>
        </authorList>
    </citation>
    <scope>NUCLEOTIDE SEQUENCE [LARGE SCALE GENOMIC DNA]</scope>
    <source>
        <strain evidence="3">cv. 9930</strain>
    </source>
</reference>
<reference evidence="2 3" key="1">
    <citation type="journal article" date="2009" name="Nat. Genet.">
        <title>The genome of the cucumber, Cucumis sativus L.</title>
        <authorList>
            <person name="Huang S."/>
            <person name="Li R."/>
            <person name="Zhang Z."/>
            <person name="Li L."/>
            <person name="Gu X."/>
            <person name="Fan W."/>
            <person name="Lucas W.J."/>
            <person name="Wang X."/>
            <person name="Xie B."/>
            <person name="Ni P."/>
            <person name="Ren Y."/>
            <person name="Zhu H."/>
            <person name="Li J."/>
            <person name="Lin K."/>
            <person name="Jin W."/>
            <person name="Fei Z."/>
            <person name="Li G."/>
            <person name="Staub J."/>
            <person name="Kilian A."/>
            <person name="van der Vossen E.A."/>
            <person name="Wu Y."/>
            <person name="Guo J."/>
            <person name="He J."/>
            <person name="Jia Z."/>
            <person name="Ren Y."/>
            <person name="Tian G."/>
            <person name="Lu Y."/>
            <person name="Ruan J."/>
            <person name="Qian W."/>
            <person name="Wang M."/>
            <person name="Huang Q."/>
            <person name="Li B."/>
            <person name="Xuan Z."/>
            <person name="Cao J."/>
            <person name="Asan"/>
            <person name="Wu Z."/>
            <person name="Zhang J."/>
            <person name="Cai Q."/>
            <person name="Bai Y."/>
            <person name="Zhao B."/>
            <person name="Han Y."/>
            <person name="Li Y."/>
            <person name="Li X."/>
            <person name="Wang S."/>
            <person name="Shi Q."/>
            <person name="Liu S."/>
            <person name="Cho W.K."/>
            <person name="Kim J.Y."/>
            <person name="Xu Y."/>
            <person name="Heller-Uszynska K."/>
            <person name="Miao H."/>
            <person name="Cheng Z."/>
            <person name="Zhang S."/>
            <person name="Wu J."/>
            <person name="Yang Y."/>
            <person name="Kang H."/>
            <person name="Li M."/>
            <person name="Liang H."/>
            <person name="Ren X."/>
            <person name="Shi Z."/>
            <person name="Wen M."/>
            <person name="Jian M."/>
            <person name="Yang H."/>
            <person name="Zhang G."/>
            <person name="Yang Z."/>
            <person name="Chen R."/>
            <person name="Liu S."/>
            <person name="Li J."/>
            <person name="Ma L."/>
            <person name="Liu H."/>
            <person name="Zhou Y."/>
            <person name="Zhao J."/>
            <person name="Fang X."/>
            <person name="Li G."/>
            <person name="Fang L."/>
            <person name="Li Y."/>
            <person name="Liu D."/>
            <person name="Zheng H."/>
            <person name="Zhang Y."/>
            <person name="Qin N."/>
            <person name="Li Z."/>
            <person name="Yang G."/>
            <person name="Yang S."/>
            <person name="Bolund L."/>
            <person name="Kristiansen K."/>
            <person name="Zheng H."/>
            <person name="Li S."/>
            <person name="Zhang X."/>
            <person name="Yang H."/>
            <person name="Wang J."/>
            <person name="Sun R."/>
            <person name="Zhang B."/>
            <person name="Jiang S."/>
            <person name="Wang J."/>
            <person name="Du Y."/>
            <person name="Li S."/>
        </authorList>
    </citation>
    <scope>NUCLEOTIDE SEQUENCE [LARGE SCALE GENOMIC DNA]</scope>
    <source>
        <strain evidence="3">cv. 9930</strain>
    </source>
</reference>
<dbReference type="Proteomes" id="UP000029981">
    <property type="component" value="Chromosome 6"/>
</dbReference>
<evidence type="ECO:0000256" key="1">
    <source>
        <dbReference type="SAM" id="MobiDB-lite"/>
    </source>
</evidence>
<reference evidence="2 3" key="4">
    <citation type="journal article" date="2011" name="BMC Genomics">
        <title>RNA-Seq improves annotation of protein-coding genes in the cucumber genome.</title>
        <authorList>
            <person name="Li Z."/>
            <person name="Zhang Z."/>
            <person name="Yan P."/>
            <person name="Huang S."/>
            <person name="Fei Z."/>
            <person name="Lin K."/>
        </authorList>
    </citation>
    <scope>NUCLEOTIDE SEQUENCE [LARGE SCALE GENOMIC DNA]</scope>
    <source>
        <strain evidence="3">cv. 9930</strain>
    </source>
</reference>
<sequence>MSDNENQEDGNSSNSKTPDIKNKNIQQQEQDINLQIGTSTSQEQTRDISLTNEALEGSPKRPRITESDEAESSKKNEQESDCESDDSTFNYIGQDPLLVVEEVILKYYDFIVYLQQILKNDEKKQDWSIDIIDRADTLVMNLGRRLRVVTIDMAGLEAVEGMENEYAFKRASIVNVLNVFLYINTRIASSNSLKLVSDIKNRRKVLPICLREFATRRQELNLLMDEMQILKEVATRIGWSR</sequence>
<feature type="region of interest" description="Disordered" evidence="1">
    <location>
        <begin position="1"/>
        <end position="88"/>
    </location>
</feature>
<name>A0A0A0KBL9_CUCSA</name>
<feature type="compositionally biased region" description="Basic and acidic residues" evidence="1">
    <location>
        <begin position="63"/>
        <end position="78"/>
    </location>
</feature>
<dbReference type="AlphaFoldDB" id="A0A0A0KBL9"/>
<accession>A0A0A0KBL9</accession>
<evidence type="ECO:0000313" key="3">
    <source>
        <dbReference type="Proteomes" id="UP000029981"/>
    </source>
</evidence>
<gene>
    <name evidence="2" type="ORF">Csa_6G184210</name>
</gene>
<proteinExistence type="predicted"/>
<dbReference type="EMBL" id="CM002927">
    <property type="protein sequence ID" value="KGN47070.1"/>
    <property type="molecule type" value="Genomic_DNA"/>
</dbReference>
<feature type="compositionally biased region" description="Polar residues" evidence="1">
    <location>
        <begin position="9"/>
        <end position="52"/>
    </location>
</feature>
<organism evidence="2 3">
    <name type="scientific">Cucumis sativus</name>
    <name type="common">Cucumber</name>
    <dbReference type="NCBI Taxonomy" id="3659"/>
    <lineage>
        <taxon>Eukaryota</taxon>
        <taxon>Viridiplantae</taxon>
        <taxon>Streptophyta</taxon>
        <taxon>Embryophyta</taxon>
        <taxon>Tracheophyta</taxon>
        <taxon>Spermatophyta</taxon>
        <taxon>Magnoliopsida</taxon>
        <taxon>eudicotyledons</taxon>
        <taxon>Gunneridae</taxon>
        <taxon>Pentapetalae</taxon>
        <taxon>rosids</taxon>
        <taxon>fabids</taxon>
        <taxon>Cucurbitales</taxon>
        <taxon>Cucurbitaceae</taxon>
        <taxon>Benincaseae</taxon>
        <taxon>Cucumis</taxon>
    </lineage>
</organism>
<reference evidence="2 3" key="3">
    <citation type="journal article" date="2010" name="BMC Genomics">
        <title>Transcriptome sequencing and comparative analysis of cucumber flowers with different sex types.</title>
        <authorList>
            <person name="Guo S."/>
            <person name="Zheng Y."/>
            <person name="Joung J.G."/>
            <person name="Liu S."/>
            <person name="Zhang Z."/>
            <person name="Crasta O.R."/>
            <person name="Sobral B.W."/>
            <person name="Xu Y."/>
            <person name="Huang S."/>
            <person name="Fei Z."/>
        </authorList>
    </citation>
    <scope>NUCLEOTIDE SEQUENCE [LARGE SCALE GENOMIC DNA]</scope>
    <source>
        <strain evidence="3">cv. 9930</strain>
    </source>
</reference>
<keyword evidence="3" id="KW-1185">Reference proteome</keyword>
<evidence type="ECO:0000313" key="2">
    <source>
        <dbReference type="EMBL" id="KGN47070.1"/>
    </source>
</evidence>